<feature type="non-terminal residue" evidence="1">
    <location>
        <position position="1"/>
    </location>
</feature>
<dbReference type="Proteomes" id="UP000237105">
    <property type="component" value="Unassembled WGS sequence"/>
</dbReference>
<keyword evidence="2" id="KW-1185">Reference proteome</keyword>
<accession>A0A2P5BJL8</accession>
<sequence>KFSIEMPNFVSSSSSSSKLLGSTSWNLLALRACSISMTEGCLGFGACSVKASSESSREHRLVAWWERKI</sequence>
<name>A0A2P5BJL8_PARAD</name>
<gene>
    <name evidence="1" type="ORF">PanWU01x14_233720</name>
</gene>
<comment type="caution">
    <text evidence="1">The sequence shown here is derived from an EMBL/GenBank/DDBJ whole genome shotgun (WGS) entry which is preliminary data.</text>
</comment>
<organism evidence="1 2">
    <name type="scientific">Parasponia andersonii</name>
    <name type="common">Sponia andersonii</name>
    <dbReference type="NCBI Taxonomy" id="3476"/>
    <lineage>
        <taxon>Eukaryota</taxon>
        <taxon>Viridiplantae</taxon>
        <taxon>Streptophyta</taxon>
        <taxon>Embryophyta</taxon>
        <taxon>Tracheophyta</taxon>
        <taxon>Spermatophyta</taxon>
        <taxon>Magnoliopsida</taxon>
        <taxon>eudicotyledons</taxon>
        <taxon>Gunneridae</taxon>
        <taxon>Pentapetalae</taxon>
        <taxon>rosids</taxon>
        <taxon>fabids</taxon>
        <taxon>Rosales</taxon>
        <taxon>Cannabaceae</taxon>
        <taxon>Parasponia</taxon>
    </lineage>
</organism>
<dbReference type="AlphaFoldDB" id="A0A2P5BJL8"/>
<evidence type="ECO:0000313" key="2">
    <source>
        <dbReference type="Proteomes" id="UP000237105"/>
    </source>
</evidence>
<evidence type="ECO:0000313" key="1">
    <source>
        <dbReference type="EMBL" id="PON48971.1"/>
    </source>
</evidence>
<proteinExistence type="predicted"/>
<reference evidence="2" key="1">
    <citation type="submission" date="2016-06" db="EMBL/GenBank/DDBJ databases">
        <title>Parallel loss of symbiosis genes in relatives of nitrogen-fixing non-legume Parasponia.</title>
        <authorList>
            <person name="Van Velzen R."/>
            <person name="Holmer R."/>
            <person name="Bu F."/>
            <person name="Rutten L."/>
            <person name="Van Zeijl A."/>
            <person name="Liu W."/>
            <person name="Santuari L."/>
            <person name="Cao Q."/>
            <person name="Sharma T."/>
            <person name="Shen D."/>
            <person name="Roswanjaya Y."/>
            <person name="Wardhani T."/>
            <person name="Kalhor M.S."/>
            <person name="Jansen J."/>
            <person name="Van den Hoogen J."/>
            <person name="Gungor B."/>
            <person name="Hartog M."/>
            <person name="Hontelez J."/>
            <person name="Verver J."/>
            <person name="Yang W.-C."/>
            <person name="Schijlen E."/>
            <person name="Repin R."/>
            <person name="Schilthuizen M."/>
            <person name="Schranz E."/>
            <person name="Heidstra R."/>
            <person name="Miyata K."/>
            <person name="Fedorova E."/>
            <person name="Kohlen W."/>
            <person name="Bisseling T."/>
            <person name="Smit S."/>
            <person name="Geurts R."/>
        </authorList>
    </citation>
    <scope>NUCLEOTIDE SEQUENCE [LARGE SCALE GENOMIC DNA]</scope>
    <source>
        <strain evidence="2">cv. WU1-14</strain>
    </source>
</reference>
<dbReference type="EMBL" id="JXTB01000269">
    <property type="protein sequence ID" value="PON48971.1"/>
    <property type="molecule type" value="Genomic_DNA"/>
</dbReference>
<protein>
    <submittedName>
        <fullName evidence="1">Uncharacterized protein</fullName>
    </submittedName>
</protein>